<sequence>MKAQYGKFLDMIRAVRINIPLVDVLAEMPNYGKFLKELVSNKHKIEQILAGFLSDESSTILQNKVPPKLGDPGSFLIPCNFNKAFSRNALADLGASINLMSIDIIDEIIEEDLDALLDEESDTEEPPFEKITFNTDYKIKTSLEEPPTDLELKPLPDNCSNSHFHVILRQ</sequence>
<comment type="caution">
    <text evidence="1">The sequence shown here is derived from an EMBL/GenBank/DDBJ whole genome shotgun (WGS) entry which is preliminary data.</text>
</comment>
<gene>
    <name evidence="1" type="ORF">Tci_032444</name>
</gene>
<protein>
    <submittedName>
        <fullName evidence="1">Reverse transcriptase domain-containing protein</fullName>
    </submittedName>
</protein>
<dbReference type="GO" id="GO:0003964">
    <property type="term" value="F:RNA-directed DNA polymerase activity"/>
    <property type="evidence" value="ECO:0007669"/>
    <property type="project" value="UniProtKB-KW"/>
</dbReference>
<dbReference type="AlphaFoldDB" id="A0A6L2LF97"/>
<proteinExistence type="predicted"/>
<reference evidence="1" key="1">
    <citation type="journal article" date="2019" name="Sci. Rep.">
        <title>Draft genome of Tanacetum cinerariifolium, the natural source of mosquito coil.</title>
        <authorList>
            <person name="Yamashiro T."/>
            <person name="Shiraishi A."/>
            <person name="Satake H."/>
            <person name="Nakayama K."/>
        </authorList>
    </citation>
    <scope>NUCLEOTIDE SEQUENCE</scope>
</reference>
<dbReference type="PANTHER" id="PTHR33067">
    <property type="entry name" value="RNA-DIRECTED DNA POLYMERASE-RELATED"/>
    <property type="match status" value="1"/>
</dbReference>
<keyword evidence="1" id="KW-0695">RNA-directed DNA polymerase</keyword>
<accession>A0A6L2LF97</accession>
<keyword evidence="1" id="KW-0548">Nucleotidyltransferase</keyword>
<organism evidence="1">
    <name type="scientific">Tanacetum cinerariifolium</name>
    <name type="common">Dalmatian daisy</name>
    <name type="synonym">Chrysanthemum cinerariifolium</name>
    <dbReference type="NCBI Taxonomy" id="118510"/>
    <lineage>
        <taxon>Eukaryota</taxon>
        <taxon>Viridiplantae</taxon>
        <taxon>Streptophyta</taxon>
        <taxon>Embryophyta</taxon>
        <taxon>Tracheophyta</taxon>
        <taxon>Spermatophyta</taxon>
        <taxon>Magnoliopsida</taxon>
        <taxon>eudicotyledons</taxon>
        <taxon>Gunneridae</taxon>
        <taxon>Pentapetalae</taxon>
        <taxon>asterids</taxon>
        <taxon>campanulids</taxon>
        <taxon>Asterales</taxon>
        <taxon>Asteraceae</taxon>
        <taxon>Asteroideae</taxon>
        <taxon>Anthemideae</taxon>
        <taxon>Anthemidinae</taxon>
        <taxon>Tanacetum</taxon>
    </lineage>
</organism>
<dbReference type="PANTHER" id="PTHR33067:SF39">
    <property type="entry name" value="TRANSCRIPTION FACTOR INTERACTOR AND REGULATOR CCHC(ZN) FAMILY"/>
    <property type="match status" value="1"/>
</dbReference>
<name>A0A6L2LF97_TANCI</name>
<evidence type="ECO:0000313" key="1">
    <source>
        <dbReference type="EMBL" id="GEU60466.1"/>
    </source>
</evidence>
<keyword evidence="1" id="KW-0808">Transferase</keyword>
<dbReference type="EMBL" id="BKCJ010004339">
    <property type="protein sequence ID" value="GEU60466.1"/>
    <property type="molecule type" value="Genomic_DNA"/>
</dbReference>